<dbReference type="InterPro" id="IPR018525">
    <property type="entry name" value="MCM_CS"/>
</dbReference>
<dbReference type="InterPro" id="IPR008045">
    <property type="entry name" value="MCM2"/>
</dbReference>
<dbReference type="GO" id="GO:0003697">
    <property type="term" value="F:single-stranded DNA binding"/>
    <property type="evidence" value="ECO:0007669"/>
    <property type="project" value="TreeGrafter"/>
</dbReference>
<keyword evidence="21" id="KW-1185">Reference proteome</keyword>
<dbReference type="Pfam" id="PF00493">
    <property type="entry name" value="MCM"/>
    <property type="match status" value="1"/>
</dbReference>
<dbReference type="CDD" id="cd17753">
    <property type="entry name" value="MCM2"/>
    <property type="match status" value="1"/>
</dbReference>
<evidence type="ECO:0000256" key="6">
    <source>
        <dbReference type="ARBA" id="ARBA00022723"/>
    </source>
</evidence>
<dbReference type="Pfam" id="PF12619">
    <property type="entry name" value="MCM2_N"/>
    <property type="match status" value="1"/>
</dbReference>
<evidence type="ECO:0000256" key="10">
    <source>
        <dbReference type="ARBA" id="ARBA00022806"/>
    </source>
</evidence>
<feature type="compositionally biased region" description="Basic and acidic residues" evidence="18">
    <location>
        <begin position="76"/>
        <end position="92"/>
    </location>
</feature>
<feature type="region of interest" description="Disordered" evidence="18">
    <location>
        <begin position="666"/>
        <end position="688"/>
    </location>
</feature>
<dbReference type="InterPro" id="IPR041562">
    <property type="entry name" value="MCM_lid"/>
</dbReference>
<feature type="compositionally biased region" description="Acidic residues" evidence="18">
    <location>
        <begin position="37"/>
        <end position="46"/>
    </location>
</feature>
<evidence type="ECO:0000256" key="12">
    <source>
        <dbReference type="ARBA" id="ARBA00022840"/>
    </source>
</evidence>
<dbReference type="AlphaFoldDB" id="A0AAE0GXI8"/>
<evidence type="ECO:0000256" key="18">
    <source>
        <dbReference type="SAM" id="MobiDB-lite"/>
    </source>
</evidence>
<dbReference type="GO" id="GO:0043138">
    <property type="term" value="F:3'-5' DNA helicase activity"/>
    <property type="evidence" value="ECO:0007669"/>
    <property type="project" value="TreeGrafter"/>
</dbReference>
<dbReference type="GO" id="GO:1902975">
    <property type="term" value="P:mitotic DNA replication initiation"/>
    <property type="evidence" value="ECO:0007669"/>
    <property type="project" value="TreeGrafter"/>
</dbReference>
<evidence type="ECO:0000256" key="17">
    <source>
        <dbReference type="ARBA" id="ARBA00074927"/>
    </source>
</evidence>
<dbReference type="Pfam" id="PF17207">
    <property type="entry name" value="MCM_OB"/>
    <property type="match status" value="1"/>
</dbReference>
<proteinExistence type="inferred from homology"/>
<evidence type="ECO:0000256" key="2">
    <source>
        <dbReference type="ARBA" id="ARBA00008010"/>
    </source>
</evidence>
<dbReference type="EMBL" id="LGRX02001418">
    <property type="protein sequence ID" value="KAK3286195.1"/>
    <property type="molecule type" value="Genomic_DNA"/>
</dbReference>
<evidence type="ECO:0000256" key="7">
    <source>
        <dbReference type="ARBA" id="ARBA00022741"/>
    </source>
</evidence>
<comment type="catalytic activity">
    <reaction evidence="16">
        <text>ATP + H2O = ADP + phosphate + H(+)</text>
        <dbReference type="Rhea" id="RHEA:13065"/>
        <dbReference type="ChEBI" id="CHEBI:15377"/>
        <dbReference type="ChEBI" id="CHEBI:15378"/>
        <dbReference type="ChEBI" id="CHEBI:30616"/>
        <dbReference type="ChEBI" id="CHEBI:43474"/>
        <dbReference type="ChEBI" id="CHEBI:456216"/>
        <dbReference type="EC" id="3.6.4.12"/>
    </reaction>
</comment>
<feature type="region of interest" description="Disordered" evidence="18">
    <location>
        <begin position="1"/>
        <end position="139"/>
    </location>
</feature>
<keyword evidence="9" id="KW-0378">Hydrolase</keyword>
<keyword evidence="10" id="KW-0347">Helicase</keyword>
<feature type="compositionally biased region" description="Basic and acidic residues" evidence="18">
    <location>
        <begin position="47"/>
        <end position="63"/>
    </location>
</feature>
<dbReference type="GO" id="GO:0017116">
    <property type="term" value="F:single-stranded DNA helicase activity"/>
    <property type="evidence" value="ECO:0007669"/>
    <property type="project" value="TreeGrafter"/>
</dbReference>
<dbReference type="Pfam" id="PF17855">
    <property type="entry name" value="MCM_lid"/>
    <property type="match status" value="1"/>
</dbReference>
<keyword evidence="8" id="KW-0863">Zinc-finger</keyword>
<dbReference type="GO" id="GO:0005524">
    <property type="term" value="F:ATP binding"/>
    <property type="evidence" value="ECO:0007669"/>
    <property type="project" value="UniProtKB-KW"/>
</dbReference>
<evidence type="ECO:0000256" key="1">
    <source>
        <dbReference type="ARBA" id="ARBA00004123"/>
    </source>
</evidence>
<comment type="caution">
    <text evidence="20">The sequence shown here is derived from an EMBL/GenBank/DDBJ whole genome shotgun (WGS) entry which is preliminary data.</text>
</comment>
<evidence type="ECO:0000256" key="14">
    <source>
        <dbReference type="ARBA" id="ARBA00023242"/>
    </source>
</evidence>
<dbReference type="Gene3D" id="2.40.50.140">
    <property type="entry name" value="Nucleic acid-binding proteins"/>
    <property type="match status" value="1"/>
</dbReference>
<feature type="domain" description="MCM C-terminal AAA(+) ATPase" evidence="19">
    <location>
        <begin position="454"/>
        <end position="662"/>
    </location>
</feature>
<comment type="similarity">
    <text evidence="2">Belongs to the MCM family.</text>
</comment>
<sequence length="881" mass="98918">MSEIDPFTDNEGGNTDNEGITDNEAVTDTEVGGHTDVEDDGEDLLENMERDYDRNERLDHYESEGLGDEDDADDPEGARARAERYLNERDARQGPTGLGRRLPAAIGDDRDDDDERPRRRRKTQDADHAAAGAMDYEQEEEELADTTIGNYKGSLRDHLAKDSTQRAIMRKFANFLNQYVYSKDVKVVENRGKNVYRPKIEEMCRGNYQSLEVSYLHLSEAEPDLAIWVADAPADMLPLFNQVATDVTMRLYNEYSQIHKEIFVRLKELPVDDKIRDIREVHLNVLIKITGVVTRRTGMFPQLAQVKYDCAKCNFTLGPFFQNSESEVKVSSCPNCQSKGPFTVNVEQTIYRNFQKLVLQESPGSVPAGRLPRQKEIILTNDLIDCARPGEEIVVTGIYTNNFDASLNAKNGFPVFATVVEANHVSKNAEEFAENNLTDEDKREIRVLGGDPQVGKKIIRSVAPSIYGHESIKTALVLSMFGGQEKHSGAGSSHRLRGDINVLLLGDPGVAKSQFLKYVEKTAQRAIYTTGKGASAVGLTAAVHKDPITREWTLEGGALVLADKGTCLIDEFDKMNEQDRVSIHEAMEQQSISVSKAGIVTSLQARCAVIAAANPVGGRYDTSRTFAENVELTEPILSRFDVLCVVKDIVDPVLDERLARFVVNSHDDSHPDKAAEEKEDTEGAEKAKASEITHDMLRKYITYAKRHIHPKLDHADEEKISRVYADLRREFPAGQGVPIAVRHIESMIRLSEAHARMHLRESVNDFDTNVAIRIVLESFIATQKYSVQRTLQKKFKKYLTSGRDFNALILDVLRALVRETMHYDEIIGNRQGGDVQIKCKQLADHTAEYGITDLHDFYESPDFLDNGFQLQQDANVIVFTR</sequence>
<dbReference type="PRINTS" id="PR01658">
    <property type="entry name" value="MCMPROTEIN2"/>
</dbReference>
<dbReference type="InterPro" id="IPR059098">
    <property type="entry name" value="WHD_MCM2"/>
</dbReference>
<dbReference type="GO" id="GO:0005634">
    <property type="term" value="C:nucleus"/>
    <property type="evidence" value="ECO:0007669"/>
    <property type="project" value="UniProtKB-SubCell"/>
</dbReference>
<dbReference type="Gene3D" id="2.20.28.10">
    <property type="match status" value="1"/>
</dbReference>
<keyword evidence="14" id="KW-0539">Nucleus</keyword>
<organism evidence="20 21">
    <name type="scientific">Cymbomonas tetramitiformis</name>
    <dbReference type="NCBI Taxonomy" id="36881"/>
    <lineage>
        <taxon>Eukaryota</taxon>
        <taxon>Viridiplantae</taxon>
        <taxon>Chlorophyta</taxon>
        <taxon>Pyramimonadophyceae</taxon>
        <taxon>Pyramimonadales</taxon>
        <taxon>Pyramimonadaceae</taxon>
        <taxon>Cymbomonas</taxon>
    </lineage>
</organism>
<evidence type="ECO:0000256" key="15">
    <source>
        <dbReference type="ARBA" id="ARBA00023306"/>
    </source>
</evidence>
<dbReference type="InterPro" id="IPR033762">
    <property type="entry name" value="MCM_OB"/>
</dbReference>
<evidence type="ECO:0000259" key="19">
    <source>
        <dbReference type="PROSITE" id="PS50051"/>
    </source>
</evidence>
<dbReference type="FunFam" id="2.20.28.10:FF:000002">
    <property type="entry name" value="DNA helicase"/>
    <property type="match status" value="1"/>
</dbReference>
<dbReference type="FunFam" id="3.40.50.300:FF:000138">
    <property type="entry name" value="DNA helicase"/>
    <property type="match status" value="1"/>
</dbReference>
<comment type="subcellular location">
    <subcellularLocation>
        <location evidence="1">Nucleus</location>
    </subcellularLocation>
</comment>
<dbReference type="PRINTS" id="PR01657">
    <property type="entry name" value="MCMFAMILY"/>
</dbReference>
<keyword evidence="13" id="KW-0238">DNA-binding</keyword>
<dbReference type="Gene3D" id="3.30.1640.10">
    <property type="entry name" value="mini-chromosome maintenance (MCM) complex, chain A, domain 1"/>
    <property type="match status" value="1"/>
</dbReference>
<dbReference type="Gene3D" id="3.40.50.300">
    <property type="entry name" value="P-loop containing nucleotide triphosphate hydrolases"/>
    <property type="match status" value="1"/>
</dbReference>
<keyword evidence="15" id="KW-0131">Cell cycle</keyword>
<dbReference type="PROSITE" id="PS50051">
    <property type="entry name" value="MCM_2"/>
    <property type="match status" value="1"/>
</dbReference>
<dbReference type="Pfam" id="PF23669">
    <property type="entry name" value="WHD_MCM2"/>
    <property type="match status" value="1"/>
</dbReference>
<evidence type="ECO:0000313" key="21">
    <source>
        <dbReference type="Proteomes" id="UP001190700"/>
    </source>
</evidence>
<dbReference type="InterPro" id="IPR012340">
    <property type="entry name" value="NA-bd_OB-fold"/>
</dbReference>
<dbReference type="InterPro" id="IPR001208">
    <property type="entry name" value="MCM_dom"/>
</dbReference>
<feature type="compositionally biased region" description="Acidic residues" evidence="18">
    <location>
        <begin position="65"/>
        <end position="75"/>
    </location>
</feature>
<evidence type="ECO:0000256" key="16">
    <source>
        <dbReference type="ARBA" id="ARBA00047995"/>
    </source>
</evidence>
<dbReference type="EC" id="3.6.4.12" evidence="3"/>
<name>A0AAE0GXI8_9CHLO</name>
<dbReference type="InterPro" id="IPR027417">
    <property type="entry name" value="P-loop_NTPase"/>
</dbReference>
<keyword evidence="11" id="KW-0862">Zinc</keyword>
<dbReference type="Pfam" id="PF14551">
    <property type="entry name" value="MCM_N"/>
    <property type="match status" value="1"/>
</dbReference>
<dbReference type="SUPFAM" id="SSF52540">
    <property type="entry name" value="P-loop containing nucleoside triphosphate hydrolases"/>
    <property type="match status" value="1"/>
</dbReference>
<keyword evidence="7" id="KW-0547">Nucleotide-binding</keyword>
<evidence type="ECO:0000256" key="4">
    <source>
        <dbReference type="ARBA" id="ARBA00018925"/>
    </source>
</evidence>
<dbReference type="InterPro" id="IPR027925">
    <property type="entry name" value="MCM_N"/>
</dbReference>
<evidence type="ECO:0000256" key="3">
    <source>
        <dbReference type="ARBA" id="ARBA00012551"/>
    </source>
</evidence>
<dbReference type="GO" id="GO:0008270">
    <property type="term" value="F:zinc ion binding"/>
    <property type="evidence" value="ECO:0007669"/>
    <property type="project" value="UniProtKB-KW"/>
</dbReference>
<dbReference type="PANTHER" id="PTHR11630:SF44">
    <property type="entry name" value="DNA REPLICATION LICENSING FACTOR MCM2"/>
    <property type="match status" value="1"/>
</dbReference>
<keyword evidence="5" id="KW-0235">DNA replication</keyword>
<dbReference type="SMART" id="SM00350">
    <property type="entry name" value="MCM"/>
    <property type="match status" value="1"/>
</dbReference>
<dbReference type="SUPFAM" id="SSF50249">
    <property type="entry name" value="Nucleic acid-binding proteins"/>
    <property type="match status" value="1"/>
</dbReference>
<evidence type="ECO:0000256" key="8">
    <source>
        <dbReference type="ARBA" id="ARBA00022771"/>
    </source>
</evidence>
<dbReference type="GO" id="GO:0042555">
    <property type="term" value="C:MCM complex"/>
    <property type="evidence" value="ECO:0007669"/>
    <property type="project" value="InterPro"/>
</dbReference>
<dbReference type="GO" id="GO:0000727">
    <property type="term" value="P:double-strand break repair via break-induced replication"/>
    <property type="evidence" value="ECO:0007669"/>
    <property type="project" value="TreeGrafter"/>
</dbReference>
<keyword evidence="12" id="KW-0067">ATP-binding</keyword>
<dbReference type="PROSITE" id="PS00847">
    <property type="entry name" value="MCM_1"/>
    <property type="match status" value="1"/>
</dbReference>
<dbReference type="InterPro" id="IPR031327">
    <property type="entry name" value="MCM"/>
</dbReference>
<evidence type="ECO:0000313" key="20">
    <source>
        <dbReference type="EMBL" id="KAK3286195.1"/>
    </source>
</evidence>
<dbReference type="GO" id="GO:0016787">
    <property type="term" value="F:hydrolase activity"/>
    <property type="evidence" value="ECO:0007669"/>
    <property type="project" value="UniProtKB-KW"/>
</dbReference>
<evidence type="ECO:0000256" key="11">
    <source>
        <dbReference type="ARBA" id="ARBA00022833"/>
    </source>
</evidence>
<evidence type="ECO:0000256" key="9">
    <source>
        <dbReference type="ARBA" id="ARBA00022801"/>
    </source>
</evidence>
<reference evidence="20 21" key="1">
    <citation type="journal article" date="2015" name="Genome Biol. Evol.">
        <title>Comparative Genomics of a Bacterivorous Green Alga Reveals Evolutionary Causalities and Consequences of Phago-Mixotrophic Mode of Nutrition.</title>
        <authorList>
            <person name="Burns J.A."/>
            <person name="Paasch A."/>
            <person name="Narechania A."/>
            <person name="Kim E."/>
        </authorList>
    </citation>
    <scope>NUCLEOTIDE SEQUENCE [LARGE SCALE GENOMIC DNA]</scope>
    <source>
        <strain evidence="20 21">PLY_AMNH</strain>
    </source>
</reference>
<gene>
    <name evidence="20" type="ORF">CYMTET_6236</name>
</gene>
<dbReference type="Proteomes" id="UP001190700">
    <property type="component" value="Unassembled WGS sequence"/>
</dbReference>
<protein>
    <recommendedName>
        <fullName evidence="4">DNA replication licensing factor MCM2</fullName>
        <ecNumber evidence="3">3.6.4.12</ecNumber>
    </recommendedName>
    <alternativeName>
        <fullName evidence="17">DNA replication licensing factor mcm2</fullName>
    </alternativeName>
</protein>
<keyword evidence="6" id="KW-0479">Metal-binding</keyword>
<evidence type="ECO:0000256" key="5">
    <source>
        <dbReference type="ARBA" id="ARBA00022705"/>
    </source>
</evidence>
<evidence type="ECO:0000256" key="13">
    <source>
        <dbReference type="ARBA" id="ARBA00023125"/>
    </source>
</evidence>
<dbReference type="PANTHER" id="PTHR11630">
    <property type="entry name" value="DNA REPLICATION LICENSING FACTOR MCM FAMILY MEMBER"/>
    <property type="match status" value="1"/>
</dbReference>
<accession>A0AAE0GXI8</accession>